<feature type="transmembrane region" description="Helical" evidence="2">
    <location>
        <begin position="108"/>
        <end position="129"/>
    </location>
</feature>
<feature type="compositionally biased region" description="Basic and acidic residues" evidence="1">
    <location>
        <begin position="1"/>
        <end position="16"/>
    </location>
</feature>
<keyword evidence="2" id="KW-0472">Membrane</keyword>
<evidence type="ECO:0000256" key="1">
    <source>
        <dbReference type="SAM" id="MobiDB-lite"/>
    </source>
</evidence>
<accession>A0A540WEX3</accession>
<dbReference type="EMBL" id="VIGB01000003">
    <property type="protein sequence ID" value="TQF07579.1"/>
    <property type="molecule type" value="Genomic_DNA"/>
</dbReference>
<evidence type="ECO:0000313" key="3">
    <source>
        <dbReference type="EMBL" id="TQF07579.1"/>
    </source>
</evidence>
<dbReference type="Pfam" id="PF10825">
    <property type="entry name" value="DUF2752"/>
    <property type="match status" value="1"/>
</dbReference>
<reference evidence="3 4" key="1">
    <citation type="submission" date="2019-06" db="EMBL/GenBank/DDBJ databases">
        <title>Description of Kitasatospora acidophila sp. nov. isolated from pine grove soil, and reclassification of Streptomyces novaecaesareae to Kitasatospora novaeceasareae comb. nov.</title>
        <authorList>
            <person name="Kim M.J."/>
        </authorList>
    </citation>
    <scope>NUCLEOTIDE SEQUENCE [LARGE SCALE GENOMIC DNA]</scope>
    <source>
        <strain evidence="3 4">MMS16-CNU292</strain>
    </source>
</reference>
<feature type="compositionally biased region" description="Polar residues" evidence="1">
    <location>
        <begin position="17"/>
        <end position="32"/>
    </location>
</feature>
<protein>
    <submittedName>
        <fullName evidence="3">DUF2752 domain-containing protein</fullName>
    </submittedName>
</protein>
<organism evidence="3 4">
    <name type="scientific">Kitasatospora acidiphila</name>
    <dbReference type="NCBI Taxonomy" id="2567942"/>
    <lineage>
        <taxon>Bacteria</taxon>
        <taxon>Bacillati</taxon>
        <taxon>Actinomycetota</taxon>
        <taxon>Actinomycetes</taxon>
        <taxon>Kitasatosporales</taxon>
        <taxon>Streptomycetaceae</taxon>
        <taxon>Kitasatospora</taxon>
    </lineage>
</organism>
<dbReference type="InterPro" id="IPR021215">
    <property type="entry name" value="DUF2752"/>
</dbReference>
<evidence type="ECO:0000313" key="4">
    <source>
        <dbReference type="Proteomes" id="UP000319103"/>
    </source>
</evidence>
<gene>
    <name evidence="3" type="ORF">E6W39_26170</name>
</gene>
<name>A0A540WEX3_9ACTN</name>
<proteinExistence type="predicted"/>
<evidence type="ECO:0000256" key="2">
    <source>
        <dbReference type="SAM" id="Phobius"/>
    </source>
</evidence>
<dbReference type="AlphaFoldDB" id="A0A540WEX3"/>
<feature type="region of interest" description="Disordered" evidence="1">
    <location>
        <begin position="1"/>
        <end position="35"/>
    </location>
</feature>
<keyword evidence="2" id="KW-0812">Transmembrane</keyword>
<keyword evidence="2" id="KW-1133">Transmembrane helix</keyword>
<dbReference type="OrthoDB" id="5966662at2"/>
<feature type="transmembrane region" description="Helical" evidence="2">
    <location>
        <begin position="45"/>
        <end position="63"/>
    </location>
</feature>
<sequence length="159" mass="16714">MDHRREHQSGGRDREQSAPSAQPVTAPVQTARSAPGPLRTRLAHTALRCLLAAAAAAGVAVLHDVHDPGVLCPLRRFTGIPCPVCGSTTVFIEAGHAHWAAALTANPVTVIAVLGLLTAPLGTGARWWALTNRRRSAVIAAALAVAWAWQLNRLGVHLS</sequence>
<comment type="caution">
    <text evidence="3">The sequence shown here is derived from an EMBL/GenBank/DDBJ whole genome shotgun (WGS) entry which is preliminary data.</text>
</comment>
<dbReference type="Proteomes" id="UP000319103">
    <property type="component" value="Unassembled WGS sequence"/>
</dbReference>
<keyword evidence="4" id="KW-1185">Reference proteome</keyword>